<dbReference type="KEGG" id="bze:COCCADRAFT_87800"/>
<dbReference type="EMBL" id="KI964560">
    <property type="protein sequence ID" value="EUC36578.1"/>
    <property type="molecule type" value="Genomic_DNA"/>
</dbReference>
<evidence type="ECO:0000313" key="2">
    <source>
        <dbReference type="Proteomes" id="UP000053841"/>
    </source>
</evidence>
<dbReference type="Proteomes" id="UP000053841">
    <property type="component" value="Unassembled WGS sequence"/>
</dbReference>
<protein>
    <submittedName>
        <fullName evidence="1">Uncharacterized protein</fullName>
    </submittedName>
</protein>
<reference evidence="1 2" key="1">
    <citation type="journal article" date="2013" name="PLoS Genet.">
        <title>Comparative genome structure, secondary metabolite, and effector coding capacity across Cochliobolus pathogens.</title>
        <authorList>
            <person name="Condon B.J."/>
            <person name="Leng Y."/>
            <person name="Wu D."/>
            <person name="Bushley K.E."/>
            <person name="Ohm R.A."/>
            <person name="Otillar R."/>
            <person name="Martin J."/>
            <person name="Schackwitz W."/>
            <person name="Grimwood J."/>
            <person name="MohdZainudin N."/>
            <person name="Xue C."/>
            <person name="Wang R."/>
            <person name="Manning V.A."/>
            <person name="Dhillon B."/>
            <person name="Tu Z.J."/>
            <person name="Steffenson B.J."/>
            <person name="Salamov A."/>
            <person name="Sun H."/>
            <person name="Lowry S."/>
            <person name="LaButti K."/>
            <person name="Han J."/>
            <person name="Copeland A."/>
            <person name="Lindquist E."/>
            <person name="Barry K."/>
            <person name="Schmutz J."/>
            <person name="Baker S.E."/>
            <person name="Ciuffetti L.M."/>
            <person name="Grigoriev I.V."/>
            <person name="Zhong S."/>
            <person name="Turgeon B.G."/>
        </authorList>
    </citation>
    <scope>NUCLEOTIDE SEQUENCE [LARGE SCALE GENOMIC DNA]</scope>
    <source>
        <strain evidence="1 2">26-R-13</strain>
    </source>
</reference>
<dbReference type="AlphaFoldDB" id="W6YG02"/>
<dbReference type="GeneID" id="19152434"/>
<dbReference type="RefSeq" id="XP_007709170.1">
    <property type="nucleotide sequence ID" value="XM_007710980.1"/>
</dbReference>
<name>W6YG02_COCC2</name>
<gene>
    <name evidence="1" type="ORF">COCCADRAFT_87800</name>
</gene>
<proteinExistence type="predicted"/>
<evidence type="ECO:0000313" key="1">
    <source>
        <dbReference type="EMBL" id="EUC36578.1"/>
    </source>
</evidence>
<accession>W6YG02</accession>
<keyword evidence="2" id="KW-1185">Reference proteome</keyword>
<dbReference type="HOGENOM" id="CLU_3032023_0_0_1"/>
<organism evidence="1 2">
    <name type="scientific">Cochliobolus carbonum (strain 26-R-13)</name>
    <name type="common">Maize leaf spot fungus</name>
    <name type="synonym">Bipolaris zeicola</name>
    <dbReference type="NCBI Taxonomy" id="930089"/>
    <lineage>
        <taxon>Eukaryota</taxon>
        <taxon>Fungi</taxon>
        <taxon>Dikarya</taxon>
        <taxon>Ascomycota</taxon>
        <taxon>Pezizomycotina</taxon>
        <taxon>Dothideomycetes</taxon>
        <taxon>Pleosporomycetidae</taxon>
        <taxon>Pleosporales</taxon>
        <taxon>Pleosporineae</taxon>
        <taxon>Pleosporaceae</taxon>
        <taxon>Bipolaris</taxon>
    </lineage>
</organism>
<sequence>MPTHLHHPTTATTATNPEHVKLCFSLPMGPDTHGPHCCTYSSSHMQKQKQITKRA</sequence>